<dbReference type="CDD" id="cd00009">
    <property type="entry name" value="AAA"/>
    <property type="match status" value="1"/>
</dbReference>
<dbReference type="InterPro" id="IPR027417">
    <property type="entry name" value="P-loop_NTPase"/>
</dbReference>
<comment type="caution">
    <text evidence="1">The sequence shown here is derived from an EMBL/GenBank/DDBJ whole genome shotgun (WGS) entry which is preliminary data.</text>
</comment>
<evidence type="ECO:0000313" key="1">
    <source>
        <dbReference type="EMBL" id="MDS1272210.1"/>
    </source>
</evidence>
<dbReference type="Pfam" id="PF13424">
    <property type="entry name" value="TPR_12"/>
    <property type="match status" value="1"/>
</dbReference>
<dbReference type="SUPFAM" id="SSF48452">
    <property type="entry name" value="TPR-like"/>
    <property type="match status" value="1"/>
</dbReference>
<dbReference type="PANTHER" id="PTHR47691">
    <property type="entry name" value="REGULATOR-RELATED"/>
    <property type="match status" value="1"/>
</dbReference>
<dbReference type="PANTHER" id="PTHR47691:SF3">
    <property type="entry name" value="HTH-TYPE TRANSCRIPTIONAL REGULATOR RV0890C-RELATED"/>
    <property type="match status" value="1"/>
</dbReference>
<dbReference type="Gene3D" id="1.25.40.10">
    <property type="entry name" value="Tetratricopeptide repeat domain"/>
    <property type="match status" value="2"/>
</dbReference>
<keyword evidence="2" id="KW-1185">Reference proteome</keyword>
<dbReference type="Gene3D" id="3.40.50.300">
    <property type="entry name" value="P-loop containing nucleotide triphosphate hydrolases"/>
    <property type="match status" value="1"/>
</dbReference>
<proteinExistence type="predicted"/>
<dbReference type="Proteomes" id="UP001250214">
    <property type="component" value="Unassembled WGS sequence"/>
</dbReference>
<dbReference type="RefSeq" id="WP_310913781.1">
    <property type="nucleotide sequence ID" value="NZ_JAVLVT010000010.1"/>
</dbReference>
<sequence>MSSPEPGAPQRSNRLTGTVHGTAVQVNAIHGGLHLHAATTHSTPAPGPDVQLDPPCPPHQLRGRDALLTEITNALDHGTPQPHIIVGPGGIGKSTLAAALAQWATNQGWSVFWVRPGDVATALVQAAIELGAPAAEAAQLHDTPRRAARWVWRHLHRAPVPWLLVFDNADRPAELDPDHPPGQQVGWLRGSTRGCVLVTSRVDDPQLWAPAVPHRLGPLDPEAATAILTDHVPGTEPAGARALAQRLHGLPLALRLAGSAMATHRVLFPDCTHLLEHLSDTATRLDRIHTPAVGGTEDPRQALSSTWAVSMELLQPVPQAEPLLRLLSVFGADGAEVPLRRLSATLLHNGPVDNGSAPLDELTVAGALNALAVHGLVTLEPESNPASVRVHPLIAETVRSALGTQSVEIADEAERVLHAHRDRDPLVETRAFNAVYRLRSATQGSTHPATLRSRLQYLRSLLVSQDPATADAGLSALVSDVTTALGDAHPLSLAVRHHWADALLSRGRLHDAGRQYRHVLAARERTLGPTHEDTCDTRHQLALVALHNGDLDTAEARLHAVVRTDGRHSEPGSFARQNLALVALFRGHTDVAWHKLRAVLAARENRLGDEHPDTVLVRFQLATVARRRGDLETAADGFARAAAAWQHLLGPEHPDTRAARRYCEELHARLRTPPEP</sequence>
<dbReference type="Pfam" id="PF13374">
    <property type="entry name" value="TPR_10"/>
    <property type="match status" value="1"/>
</dbReference>
<reference evidence="2" key="1">
    <citation type="submission" date="2023-07" db="EMBL/GenBank/DDBJ databases">
        <title>Novel species in the genus Lipingzhangella isolated from Sambhar Salt Lake.</title>
        <authorList>
            <person name="Jiya N."/>
            <person name="Kajale S."/>
            <person name="Sharma A."/>
        </authorList>
    </citation>
    <scope>NUCLEOTIDE SEQUENCE [LARGE SCALE GENOMIC DNA]</scope>
    <source>
        <strain evidence="2">LS1_29</strain>
    </source>
</reference>
<protein>
    <submittedName>
        <fullName evidence="1">Tetratricopeptide repeat protein</fullName>
    </submittedName>
</protein>
<dbReference type="PRINTS" id="PR00364">
    <property type="entry name" value="DISEASERSIST"/>
</dbReference>
<accession>A0ABU2HBP2</accession>
<dbReference type="InterPro" id="IPR011990">
    <property type="entry name" value="TPR-like_helical_dom_sf"/>
</dbReference>
<name>A0ABU2HBP2_9ACTN</name>
<organism evidence="1 2">
    <name type="scientific">Lipingzhangella rawalii</name>
    <dbReference type="NCBI Taxonomy" id="2055835"/>
    <lineage>
        <taxon>Bacteria</taxon>
        <taxon>Bacillati</taxon>
        <taxon>Actinomycetota</taxon>
        <taxon>Actinomycetes</taxon>
        <taxon>Streptosporangiales</taxon>
        <taxon>Nocardiopsidaceae</taxon>
        <taxon>Lipingzhangella</taxon>
    </lineage>
</organism>
<dbReference type="SUPFAM" id="SSF52540">
    <property type="entry name" value="P-loop containing nucleoside triphosphate hydrolases"/>
    <property type="match status" value="1"/>
</dbReference>
<dbReference type="EMBL" id="JAVLVT010000010">
    <property type="protein sequence ID" value="MDS1272210.1"/>
    <property type="molecule type" value="Genomic_DNA"/>
</dbReference>
<gene>
    <name evidence="1" type="ORF">RIF23_18125</name>
</gene>
<evidence type="ECO:0000313" key="2">
    <source>
        <dbReference type="Proteomes" id="UP001250214"/>
    </source>
</evidence>